<dbReference type="Pfam" id="PF00158">
    <property type="entry name" value="Sigma54_activat"/>
    <property type="match status" value="1"/>
</dbReference>
<sequence length="408" mass="45237">MAQLAHANPARPGGLQTPRTGGLGVEPVPADPDVLLLREVPMQLLTLPPSPALATSIRATAQVFEDPKSQALLDHIQQVAPSEASVLIIGETGTGKELVARHIHNLSARRNRPFVAVNCGAFSESLVEAELFGHEKGAFTGALSAKAGWFEEADGGTLFLDEIGDLPMAIQVKLLRVLQEREVVRLGSRKSIPIDVRVLAATNVQLEKAINAGHFREDLYYRLDVVSLELSPLRERPGDILPLTRHFIEAYSQRLGYGPITISREAEHKLKSYSWPGNIRELENVIHHTLLICRNGLIERDDLRLSNMRIERQDDSQHGTDNSADALLARAFQKLFEEQAGALHEKVEDALLRAAYRFSHYNQVHTANLLGLSRNVTRTRLIKIGELAVNKRRPGENVQGERMLHLSI</sequence>
<evidence type="ECO:0000256" key="3">
    <source>
        <dbReference type="ARBA" id="ARBA00023015"/>
    </source>
</evidence>
<dbReference type="Pfam" id="PF25601">
    <property type="entry name" value="AAA_lid_14"/>
    <property type="match status" value="1"/>
</dbReference>
<dbReference type="GO" id="GO:0003677">
    <property type="term" value="F:DNA binding"/>
    <property type="evidence" value="ECO:0007669"/>
    <property type="project" value="UniProtKB-KW"/>
</dbReference>
<dbReference type="InterPro" id="IPR027417">
    <property type="entry name" value="P-loop_NTPase"/>
</dbReference>
<evidence type="ECO:0000256" key="6">
    <source>
        <dbReference type="SAM" id="MobiDB-lite"/>
    </source>
</evidence>
<comment type="caution">
    <text evidence="8">The sequence shown here is derived from an EMBL/GenBank/DDBJ whole genome shotgun (WGS) entry which is preliminary data.</text>
</comment>
<dbReference type="InterPro" id="IPR058031">
    <property type="entry name" value="AAA_lid_NorR"/>
</dbReference>
<dbReference type="InterPro" id="IPR003593">
    <property type="entry name" value="AAA+_ATPase"/>
</dbReference>
<protein>
    <recommendedName>
        <fullName evidence="7">Sigma-54 factor interaction domain-containing protein</fullName>
    </recommendedName>
</protein>
<feature type="domain" description="Sigma-54 factor interaction" evidence="7">
    <location>
        <begin position="62"/>
        <end position="291"/>
    </location>
</feature>
<dbReference type="SMART" id="SM00382">
    <property type="entry name" value="AAA"/>
    <property type="match status" value="1"/>
</dbReference>
<dbReference type="FunFam" id="3.40.50.300:FF:000006">
    <property type="entry name" value="DNA-binding transcriptional regulator NtrC"/>
    <property type="match status" value="1"/>
</dbReference>
<evidence type="ECO:0000256" key="4">
    <source>
        <dbReference type="ARBA" id="ARBA00023125"/>
    </source>
</evidence>
<evidence type="ECO:0000256" key="2">
    <source>
        <dbReference type="ARBA" id="ARBA00022840"/>
    </source>
</evidence>
<evidence type="ECO:0000313" key="9">
    <source>
        <dbReference type="Proteomes" id="UP000277179"/>
    </source>
</evidence>
<dbReference type="GO" id="GO:0005524">
    <property type="term" value="F:ATP binding"/>
    <property type="evidence" value="ECO:0007669"/>
    <property type="project" value="UniProtKB-KW"/>
</dbReference>
<name>A0A3M4PU16_9PSED</name>
<dbReference type="CDD" id="cd00009">
    <property type="entry name" value="AAA"/>
    <property type="match status" value="1"/>
</dbReference>
<dbReference type="PANTHER" id="PTHR32071">
    <property type="entry name" value="TRANSCRIPTIONAL REGULATORY PROTEIN"/>
    <property type="match status" value="1"/>
</dbReference>
<dbReference type="Gene3D" id="1.10.8.60">
    <property type="match status" value="1"/>
</dbReference>
<dbReference type="PANTHER" id="PTHR32071:SF21">
    <property type="entry name" value="TRANSCRIPTIONAL REGULATORY PROTEIN FLGR"/>
    <property type="match status" value="1"/>
</dbReference>
<evidence type="ECO:0000256" key="5">
    <source>
        <dbReference type="ARBA" id="ARBA00023163"/>
    </source>
</evidence>
<dbReference type="PROSITE" id="PS00676">
    <property type="entry name" value="SIGMA54_INTERACT_2"/>
    <property type="match status" value="1"/>
</dbReference>
<dbReference type="PROSITE" id="PS00688">
    <property type="entry name" value="SIGMA54_INTERACT_3"/>
    <property type="match status" value="1"/>
</dbReference>
<keyword evidence="2" id="KW-0067">ATP-binding</keyword>
<dbReference type="Proteomes" id="UP000277179">
    <property type="component" value="Unassembled WGS sequence"/>
</dbReference>
<dbReference type="InterPro" id="IPR002078">
    <property type="entry name" value="Sigma_54_int"/>
</dbReference>
<dbReference type="GO" id="GO:0006355">
    <property type="term" value="P:regulation of DNA-templated transcription"/>
    <property type="evidence" value="ECO:0007669"/>
    <property type="project" value="InterPro"/>
</dbReference>
<dbReference type="Gene3D" id="3.40.50.300">
    <property type="entry name" value="P-loop containing nucleotide triphosphate hydrolases"/>
    <property type="match status" value="1"/>
</dbReference>
<proteinExistence type="predicted"/>
<keyword evidence="4" id="KW-0238">DNA-binding</keyword>
<dbReference type="Gene3D" id="1.10.10.60">
    <property type="entry name" value="Homeodomain-like"/>
    <property type="match status" value="1"/>
</dbReference>
<dbReference type="SUPFAM" id="SSF46689">
    <property type="entry name" value="Homeodomain-like"/>
    <property type="match status" value="1"/>
</dbReference>
<organism evidence="8 9">
    <name type="scientific">Pseudomonas salomonii</name>
    <dbReference type="NCBI Taxonomy" id="191391"/>
    <lineage>
        <taxon>Bacteria</taxon>
        <taxon>Pseudomonadati</taxon>
        <taxon>Pseudomonadota</taxon>
        <taxon>Gammaproteobacteria</taxon>
        <taxon>Pseudomonadales</taxon>
        <taxon>Pseudomonadaceae</taxon>
        <taxon>Pseudomonas</taxon>
    </lineage>
</organism>
<reference evidence="8 9" key="1">
    <citation type="submission" date="2018-08" db="EMBL/GenBank/DDBJ databases">
        <title>Recombination of ecologically and evolutionarily significant loci maintains genetic cohesion in the Pseudomonas syringae species complex.</title>
        <authorList>
            <person name="Dillon M."/>
            <person name="Thakur S."/>
            <person name="Almeida R.N.D."/>
            <person name="Weir B.S."/>
            <person name="Guttman D.S."/>
        </authorList>
    </citation>
    <scope>NUCLEOTIDE SEQUENCE [LARGE SCALE GENOMIC DNA]</scope>
    <source>
        <strain evidence="8 9">ICMP 11288</strain>
    </source>
</reference>
<dbReference type="InterPro" id="IPR025943">
    <property type="entry name" value="Sigma_54_int_dom_ATP-bd_2"/>
</dbReference>
<dbReference type="InterPro" id="IPR025662">
    <property type="entry name" value="Sigma_54_int_dom_ATP-bd_1"/>
</dbReference>
<dbReference type="AlphaFoldDB" id="A0A3M4PU16"/>
<dbReference type="SUPFAM" id="SSF52540">
    <property type="entry name" value="P-loop containing nucleoside triphosphate hydrolases"/>
    <property type="match status" value="1"/>
</dbReference>
<dbReference type="PROSITE" id="PS00675">
    <property type="entry name" value="SIGMA54_INTERACT_1"/>
    <property type="match status" value="1"/>
</dbReference>
<keyword evidence="5" id="KW-0804">Transcription</keyword>
<dbReference type="InterPro" id="IPR009057">
    <property type="entry name" value="Homeodomain-like_sf"/>
</dbReference>
<evidence type="ECO:0000256" key="1">
    <source>
        <dbReference type="ARBA" id="ARBA00022741"/>
    </source>
</evidence>
<keyword evidence="3" id="KW-0805">Transcription regulation</keyword>
<dbReference type="EMBL" id="RBRL01000465">
    <property type="protein sequence ID" value="RMQ81414.1"/>
    <property type="molecule type" value="Genomic_DNA"/>
</dbReference>
<evidence type="ECO:0000259" key="7">
    <source>
        <dbReference type="PROSITE" id="PS50045"/>
    </source>
</evidence>
<gene>
    <name evidence="8" type="ORF">ALP97_05038</name>
</gene>
<keyword evidence="1" id="KW-0547">Nucleotide-binding</keyword>
<dbReference type="InterPro" id="IPR025944">
    <property type="entry name" value="Sigma_54_int_dom_CS"/>
</dbReference>
<accession>A0A3M4PU16</accession>
<dbReference type="PROSITE" id="PS50045">
    <property type="entry name" value="SIGMA54_INTERACT_4"/>
    <property type="match status" value="1"/>
</dbReference>
<feature type="region of interest" description="Disordered" evidence="6">
    <location>
        <begin position="1"/>
        <end position="27"/>
    </location>
</feature>
<evidence type="ECO:0000313" key="8">
    <source>
        <dbReference type="EMBL" id="RMQ81414.1"/>
    </source>
</evidence>